<evidence type="ECO:0000313" key="7">
    <source>
        <dbReference type="EMBL" id="MBB4736484.1"/>
    </source>
</evidence>
<evidence type="ECO:0000313" key="8">
    <source>
        <dbReference type="Proteomes" id="UP000540191"/>
    </source>
</evidence>
<feature type="domain" description="Integral membrane bound transporter" evidence="6">
    <location>
        <begin position="221"/>
        <end position="351"/>
    </location>
</feature>
<feature type="transmembrane region" description="Helical" evidence="5">
    <location>
        <begin position="108"/>
        <end position="129"/>
    </location>
</feature>
<keyword evidence="3 5" id="KW-1133">Transmembrane helix</keyword>
<feature type="transmembrane region" description="Helical" evidence="5">
    <location>
        <begin position="339"/>
        <end position="359"/>
    </location>
</feature>
<feature type="transmembrane region" description="Helical" evidence="5">
    <location>
        <begin position="83"/>
        <end position="102"/>
    </location>
</feature>
<evidence type="ECO:0000256" key="1">
    <source>
        <dbReference type="ARBA" id="ARBA00004141"/>
    </source>
</evidence>
<feature type="transmembrane region" description="Helical" evidence="5">
    <location>
        <begin position="31"/>
        <end position="48"/>
    </location>
</feature>
<evidence type="ECO:0000256" key="2">
    <source>
        <dbReference type="ARBA" id="ARBA00022692"/>
    </source>
</evidence>
<dbReference type="Pfam" id="PF13515">
    <property type="entry name" value="FUSC_2"/>
    <property type="match status" value="1"/>
</dbReference>
<comment type="caution">
    <text evidence="7">The sequence shown here is derived from an EMBL/GenBank/DDBJ whole genome shotgun (WGS) entry which is preliminary data.</text>
</comment>
<reference evidence="7 8" key="1">
    <citation type="submission" date="2020-08" db="EMBL/GenBank/DDBJ databases">
        <title>Sequencing the genomes of 1000 actinobacteria strains.</title>
        <authorList>
            <person name="Klenk H.-P."/>
        </authorList>
    </citation>
    <scope>NUCLEOTIDE SEQUENCE [LARGE SCALE GENOMIC DNA]</scope>
    <source>
        <strain evidence="7 8">DSM 23974</strain>
    </source>
</reference>
<sequence>MDSSAQRHRLSDINPLPALFTMGPPARDHEAGLRCAVTLFVPLMTLLLLGRLDLAVFVSFGAFTGIYGRNISHGERVRMQARAGSLLIVVMLLASVAGHAGIAEPGNTPWLVLATAIVASGSAWLAGLWRMRPTGSLFQIFAFGAISSLPEHPPVLEGMVTAVSTVLFALTVGISSRWLRPHRVERFRWPAPDRVVGLERTMVHWEAFWHFVAVVLAGALSAALGPVLDMEHGYWAMVAAIVPLAGHSTRYRINRGLQRVIGTFVGLALTAGLMFLNPPLPLLVLIVALLQFAAELTVVRQYMLGQVFVTPLALLSTLLSAAALAPGSVDRSGLIWDRAAETVTGSVVGVACVLFPWFWRKWVQQSDAPTMQIPMIRR</sequence>
<organism evidence="7 8">
    <name type="scientific">Micrococcus cohnii</name>
    <dbReference type="NCBI Taxonomy" id="993416"/>
    <lineage>
        <taxon>Bacteria</taxon>
        <taxon>Bacillati</taxon>
        <taxon>Actinomycetota</taxon>
        <taxon>Actinomycetes</taxon>
        <taxon>Micrococcales</taxon>
        <taxon>Micrococcaceae</taxon>
        <taxon>Micrococcus</taxon>
    </lineage>
</organism>
<evidence type="ECO:0000259" key="6">
    <source>
        <dbReference type="Pfam" id="PF13515"/>
    </source>
</evidence>
<evidence type="ECO:0000256" key="5">
    <source>
        <dbReference type="SAM" id="Phobius"/>
    </source>
</evidence>
<feature type="transmembrane region" description="Helical" evidence="5">
    <location>
        <begin position="54"/>
        <end position="71"/>
    </location>
</feature>
<keyword evidence="8" id="KW-1185">Reference proteome</keyword>
<gene>
    <name evidence="7" type="ORF">HDA30_001992</name>
</gene>
<evidence type="ECO:0000256" key="4">
    <source>
        <dbReference type="ARBA" id="ARBA00023136"/>
    </source>
</evidence>
<name>A0A7W7GQL6_9MICC</name>
<dbReference type="EMBL" id="JACHNA010000001">
    <property type="protein sequence ID" value="MBB4736484.1"/>
    <property type="molecule type" value="Genomic_DNA"/>
</dbReference>
<keyword evidence="4 5" id="KW-0472">Membrane</keyword>
<dbReference type="GO" id="GO:0016020">
    <property type="term" value="C:membrane"/>
    <property type="evidence" value="ECO:0007669"/>
    <property type="project" value="UniProtKB-SubCell"/>
</dbReference>
<dbReference type="RefSeq" id="WP_246418742.1">
    <property type="nucleotide sequence ID" value="NZ_JACHNA010000001.1"/>
</dbReference>
<dbReference type="AlphaFoldDB" id="A0A7W7GQL6"/>
<dbReference type="Proteomes" id="UP000540191">
    <property type="component" value="Unassembled WGS sequence"/>
</dbReference>
<dbReference type="InterPro" id="IPR049453">
    <property type="entry name" value="Memb_transporter_dom"/>
</dbReference>
<evidence type="ECO:0000256" key="3">
    <source>
        <dbReference type="ARBA" id="ARBA00022989"/>
    </source>
</evidence>
<comment type="subcellular location">
    <subcellularLocation>
        <location evidence="1">Membrane</location>
        <topology evidence="1">Multi-pass membrane protein</topology>
    </subcellularLocation>
</comment>
<feature type="transmembrane region" description="Helical" evidence="5">
    <location>
        <begin position="307"/>
        <end position="327"/>
    </location>
</feature>
<feature type="transmembrane region" description="Helical" evidence="5">
    <location>
        <begin position="207"/>
        <end position="228"/>
    </location>
</feature>
<proteinExistence type="predicted"/>
<keyword evidence="2 5" id="KW-0812">Transmembrane</keyword>
<protein>
    <recommendedName>
        <fullName evidence="6">Integral membrane bound transporter domain-containing protein</fullName>
    </recommendedName>
</protein>
<accession>A0A7W7GQL6</accession>